<feature type="transmembrane region" description="Helical" evidence="1">
    <location>
        <begin position="72"/>
        <end position="102"/>
    </location>
</feature>
<sequence>MNCGWFFNKKISKFFKDCSISSGNIYKCVYFNKFNYFIKLNDCTVISLSCINVLFTKYLFSRVIMNHKEKIILCFISLSVLVIIFTEKSIVSSLGMLLTSFFSSLYNVLYKRLVVETENLDTKIESLLEKKKEILKGKERKKLRNFYKKRISSNNLLEENTSKSEIISNSFSKVLFVFLYFSNSIFKNSVSSFSFLLFSDKFFFSKIIFLI</sequence>
<keyword evidence="1" id="KW-1133">Transmembrane helix</keyword>
<comment type="caution">
    <text evidence="2">The sequence shown here is derived from an EMBL/GenBank/DDBJ whole genome shotgun (WGS) entry which is preliminary data.</text>
</comment>
<dbReference type="OrthoDB" id="2190620at2759"/>
<accession>A0A437APQ1</accession>
<proteinExistence type="predicted"/>
<dbReference type="Proteomes" id="UP000282876">
    <property type="component" value="Unassembled WGS sequence"/>
</dbReference>
<reference evidence="2 3" key="1">
    <citation type="submission" date="2018-10" db="EMBL/GenBank/DDBJ databases">
        <title>Draft genome sequence of the microsporidian Tubulinosema ratisbonensis.</title>
        <authorList>
            <person name="Polonais V."/>
            <person name="Peyretaillade E."/>
            <person name="Niehus S."/>
            <person name="Wawrzyniak I."/>
            <person name="Franchet A."/>
            <person name="Gaspin C."/>
            <person name="Reichstadt M."/>
            <person name="Belser C."/>
            <person name="Labadie K."/>
            <person name="Delbac F."/>
            <person name="Ferrandon D."/>
        </authorList>
    </citation>
    <scope>NUCLEOTIDE SEQUENCE [LARGE SCALE GENOMIC DNA]</scope>
    <source>
        <strain evidence="2 3">Franzen</strain>
    </source>
</reference>
<keyword evidence="1" id="KW-0472">Membrane</keyword>
<evidence type="ECO:0000256" key="1">
    <source>
        <dbReference type="SAM" id="Phobius"/>
    </source>
</evidence>
<evidence type="ECO:0000313" key="2">
    <source>
        <dbReference type="EMBL" id="RVD93215.1"/>
    </source>
</evidence>
<name>A0A437APQ1_9MICR</name>
<keyword evidence="1" id="KW-0812">Transmembrane</keyword>
<evidence type="ECO:0000313" key="3">
    <source>
        <dbReference type="Proteomes" id="UP000282876"/>
    </source>
</evidence>
<dbReference type="EMBL" id="RCSS01000067">
    <property type="protein sequence ID" value="RVD93215.1"/>
    <property type="molecule type" value="Genomic_DNA"/>
</dbReference>
<organism evidence="2 3">
    <name type="scientific">Tubulinosema ratisbonensis</name>
    <dbReference type="NCBI Taxonomy" id="291195"/>
    <lineage>
        <taxon>Eukaryota</taxon>
        <taxon>Fungi</taxon>
        <taxon>Fungi incertae sedis</taxon>
        <taxon>Microsporidia</taxon>
        <taxon>Tubulinosematoidea</taxon>
        <taxon>Tubulinosematidae</taxon>
        <taxon>Tubulinosema</taxon>
    </lineage>
</organism>
<dbReference type="VEuPathDB" id="MicrosporidiaDB:TUBRATIS_002600"/>
<keyword evidence="3" id="KW-1185">Reference proteome</keyword>
<protein>
    <submittedName>
        <fullName evidence="2">Uncharacterized protein</fullName>
    </submittedName>
</protein>
<dbReference type="AlphaFoldDB" id="A0A437APQ1"/>
<gene>
    <name evidence="2" type="ORF">TUBRATIS_002600</name>
</gene>